<keyword evidence="8" id="KW-0808">Transferase</keyword>
<dbReference type="Gene3D" id="3.90.1150.10">
    <property type="entry name" value="Aspartate Aminotransferase, domain 1"/>
    <property type="match status" value="1"/>
</dbReference>
<dbReference type="GO" id="GO:0016740">
    <property type="term" value="F:transferase activity"/>
    <property type="evidence" value="ECO:0007669"/>
    <property type="project" value="UniProtKB-KW"/>
</dbReference>
<gene>
    <name evidence="8" type="ORF">BDV27DRAFT_167880</name>
</gene>
<evidence type="ECO:0000313" key="9">
    <source>
        <dbReference type="Proteomes" id="UP000326268"/>
    </source>
</evidence>
<evidence type="ECO:0000256" key="4">
    <source>
        <dbReference type="ARBA" id="ARBA00022898"/>
    </source>
</evidence>
<dbReference type="AlphaFoldDB" id="A0A5N6ZTX1"/>
<dbReference type="InterPro" id="IPR015424">
    <property type="entry name" value="PyrdxlP-dep_Trfase"/>
</dbReference>
<dbReference type="Gene3D" id="3.40.50.720">
    <property type="entry name" value="NAD(P)-binding Rossmann-like Domain"/>
    <property type="match status" value="1"/>
</dbReference>
<proteinExistence type="inferred from homology"/>
<keyword evidence="3" id="KW-0210">Decarboxylase</keyword>
<dbReference type="GO" id="GO:0019752">
    <property type="term" value="P:carboxylic acid metabolic process"/>
    <property type="evidence" value="ECO:0007669"/>
    <property type="project" value="InterPro"/>
</dbReference>
<dbReference type="Pfam" id="PF00282">
    <property type="entry name" value="Pyridoxal_deC"/>
    <property type="match status" value="1"/>
</dbReference>
<dbReference type="GeneID" id="43659069"/>
<dbReference type="EMBL" id="ML737777">
    <property type="protein sequence ID" value="KAE8360379.1"/>
    <property type="molecule type" value="Genomic_DNA"/>
</dbReference>
<dbReference type="InterPro" id="IPR002129">
    <property type="entry name" value="PyrdxlP-dep_de-COase"/>
</dbReference>
<dbReference type="OrthoDB" id="639767at2759"/>
<dbReference type="GO" id="GO:0006520">
    <property type="term" value="P:amino acid metabolic process"/>
    <property type="evidence" value="ECO:0007669"/>
    <property type="project" value="InterPro"/>
</dbReference>
<dbReference type="PROSITE" id="PS00392">
    <property type="entry name" value="DDC_GAD_HDC_YDC"/>
    <property type="match status" value="1"/>
</dbReference>
<dbReference type="PRINTS" id="PR00800">
    <property type="entry name" value="YHDCRBOXLASE"/>
</dbReference>
<dbReference type="InterPro" id="IPR015421">
    <property type="entry name" value="PyrdxlP-dep_Trfase_major"/>
</dbReference>
<dbReference type="GO" id="GO:0005737">
    <property type="term" value="C:cytoplasm"/>
    <property type="evidence" value="ECO:0007669"/>
    <property type="project" value="TreeGrafter"/>
</dbReference>
<dbReference type="Gene3D" id="1.20.1340.10">
    <property type="entry name" value="dopa decarboxylase, N-terminal domain"/>
    <property type="match status" value="1"/>
</dbReference>
<evidence type="ECO:0000256" key="1">
    <source>
        <dbReference type="ARBA" id="ARBA00001933"/>
    </source>
</evidence>
<dbReference type="InterPro" id="IPR036291">
    <property type="entry name" value="NAD(P)-bd_dom_sf"/>
</dbReference>
<organism evidence="8 9">
    <name type="scientific">Aspergillus caelatus</name>
    <dbReference type="NCBI Taxonomy" id="61420"/>
    <lineage>
        <taxon>Eukaryota</taxon>
        <taxon>Fungi</taxon>
        <taxon>Dikarya</taxon>
        <taxon>Ascomycota</taxon>
        <taxon>Pezizomycotina</taxon>
        <taxon>Eurotiomycetes</taxon>
        <taxon>Eurotiomycetidae</taxon>
        <taxon>Eurotiales</taxon>
        <taxon>Aspergillaceae</taxon>
        <taxon>Aspergillus</taxon>
        <taxon>Aspergillus subgen. Circumdati</taxon>
    </lineage>
</organism>
<dbReference type="GO" id="GO:0016831">
    <property type="term" value="F:carboxy-lyase activity"/>
    <property type="evidence" value="ECO:0007669"/>
    <property type="project" value="UniProtKB-KW"/>
</dbReference>
<dbReference type="PANTHER" id="PTHR11999:SF70">
    <property type="entry name" value="MIP05841P"/>
    <property type="match status" value="1"/>
</dbReference>
<dbReference type="SUPFAM" id="SSF51735">
    <property type="entry name" value="NAD(P)-binding Rossmann-fold domains"/>
    <property type="match status" value="1"/>
</dbReference>
<dbReference type="Pfam" id="PF01370">
    <property type="entry name" value="Epimerase"/>
    <property type="match status" value="1"/>
</dbReference>
<reference evidence="8 9" key="1">
    <citation type="submission" date="2019-04" db="EMBL/GenBank/DDBJ databases">
        <title>Friends and foes A comparative genomics studyof 23 Aspergillus species from section Flavi.</title>
        <authorList>
            <consortium name="DOE Joint Genome Institute"/>
            <person name="Kjaerbolling I."/>
            <person name="Vesth T."/>
            <person name="Frisvad J.C."/>
            <person name="Nybo J.L."/>
            <person name="Theobald S."/>
            <person name="Kildgaard S."/>
            <person name="Isbrandt T."/>
            <person name="Kuo A."/>
            <person name="Sato A."/>
            <person name="Lyhne E.K."/>
            <person name="Kogle M.E."/>
            <person name="Wiebenga A."/>
            <person name="Kun R.S."/>
            <person name="Lubbers R.J."/>
            <person name="Makela M.R."/>
            <person name="Barry K."/>
            <person name="Chovatia M."/>
            <person name="Clum A."/>
            <person name="Daum C."/>
            <person name="Haridas S."/>
            <person name="He G."/>
            <person name="LaButti K."/>
            <person name="Lipzen A."/>
            <person name="Mondo S."/>
            <person name="Riley R."/>
            <person name="Salamov A."/>
            <person name="Simmons B.A."/>
            <person name="Magnuson J.K."/>
            <person name="Henrissat B."/>
            <person name="Mortensen U.H."/>
            <person name="Larsen T.O."/>
            <person name="Devries R.P."/>
            <person name="Grigoriev I.V."/>
            <person name="Machida M."/>
            <person name="Baker S.E."/>
            <person name="Andersen M.R."/>
        </authorList>
    </citation>
    <scope>NUCLEOTIDE SEQUENCE [LARGE SCALE GENOMIC DNA]</scope>
    <source>
        <strain evidence="8 9">CBS 763.97</strain>
    </source>
</reference>
<dbReference type="Gene3D" id="3.40.640.10">
    <property type="entry name" value="Type I PLP-dependent aspartate aminotransferase-like (Major domain)"/>
    <property type="match status" value="1"/>
</dbReference>
<protein>
    <submittedName>
        <fullName evidence="8">PLP-dependent transferase</fullName>
    </submittedName>
</protein>
<evidence type="ECO:0000256" key="2">
    <source>
        <dbReference type="ARBA" id="ARBA00009533"/>
    </source>
</evidence>
<feature type="modified residue" description="N6-(pyridoxal phosphate)lysine" evidence="6">
    <location>
        <position position="318"/>
    </location>
</feature>
<dbReference type="SUPFAM" id="SSF53383">
    <property type="entry name" value="PLP-dependent transferases"/>
    <property type="match status" value="1"/>
</dbReference>
<dbReference type="CDD" id="cd05227">
    <property type="entry name" value="AR_SDR_e"/>
    <property type="match status" value="1"/>
</dbReference>
<dbReference type="Proteomes" id="UP000326268">
    <property type="component" value="Unassembled WGS sequence"/>
</dbReference>
<comment type="cofactor">
    <cofactor evidence="1 6">
        <name>pyridoxal 5'-phosphate</name>
        <dbReference type="ChEBI" id="CHEBI:597326"/>
    </cofactor>
</comment>
<dbReference type="InterPro" id="IPR021115">
    <property type="entry name" value="Pyridoxal-P_BS"/>
</dbReference>
<comment type="similarity">
    <text evidence="2">Belongs to the group II decarboxylase family.</text>
</comment>
<dbReference type="GO" id="GO:0030170">
    <property type="term" value="F:pyridoxal phosphate binding"/>
    <property type="evidence" value="ECO:0007669"/>
    <property type="project" value="InterPro"/>
</dbReference>
<evidence type="ECO:0000256" key="5">
    <source>
        <dbReference type="ARBA" id="ARBA00023239"/>
    </source>
</evidence>
<evidence type="ECO:0000259" key="7">
    <source>
        <dbReference type="Pfam" id="PF01370"/>
    </source>
</evidence>
<accession>A0A5N6ZTX1</accession>
<evidence type="ECO:0000313" key="8">
    <source>
        <dbReference type="EMBL" id="KAE8360379.1"/>
    </source>
</evidence>
<dbReference type="InterPro" id="IPR001509">
    <property type="entry name" value="Epimerase_deHydtase"/>
</dbReference>
<keyword evidence="5" id="KW-0456">Lyase</keyword>
<dbReference type="InterPro" id="IPR010977">
    <property type="entry name" value="Aromatic_deC"/>
</dbReference>
<dbReference type="InterPro" id="IPR015422">
    <property type="entry name" value="PyrdxlP-dep_Trfase_small"/>
</dbReference>
<sequence>MDRDQFRAAAQATVDDIINYFDSVPDRRVCPTVDPGYLRPLIPEQPPAEPEEWSQIQADVDTKIKPGLTHWQHPNFMAFYPATVTYPSILGEMYSAAFNAPAFNWLCSPACTELETIVLDWVAQALNLPKCFMSSSENRGGGVLQVSASDTIATVMVAARERRVRELALAEGLKEGTLEYEDRVMDLRPRLVAMGSNQAHSSTAKGALIAGTRYRSAAAKLENNMELTGDDVRAVLEQCDKDNLTPYYITLSMGTTSTCAVDRISEITAVLQEKPSWQRIWVHIDAAYAGSALVADEFQYLSKELAEGVDSFNFNMHKWLLVNFDASCLFIRNRFDLTDALDITPAYLRNPYSESGQVIDYRNWSISLGRRFRALKIWFVMRSYGVNGLKAHIRKTIRVGEDFTSLVRCRSDLFELITKPAFGLTVFRIKDPRAQANGSAVNGTIVAKPNEKHDALTKEVYELINSRGEIFITSTVVSGIYAIRVICANEAADEKHILVTGATGFIGAHVVDNLLARGLTVRAATRSKQKGEQMKAARPQHASRLEFVEIQDFSQIGVFDDVMEGIDGVIHVASPFTYDTKNNEQELIIPAINGVKSILSASAKQPRVKRVVLTSSFASVVDISRKYEGDFTYTGSHWNPLTYEEAIDPATDAVVAYRGSKKFAELEAWKFIEQEKPLFDLVTLCPPMTFGPVVHPVSGVAGLNESNAVLWSVASGAEPLPVARVSAWIDVRDLAEAHVQALLRNEVGGKRFVPASGEPFSYELAADIIKGRFAWARETVTGNYESGKKPVQAYKLDGEAVTRELGVEFRSFEETVVDLVGQVKKTFA</sequence>
<evidence type="ECO:0000256" key="6">
    <source>
        <dbReference type="PIRSR" id="PIRSR602129-50"/>
    </source>
</evidence>
<dbReference type="PANTHER" id="PTHR11999">
    <property type="entry name" value="GROUP II PYRIDOXAL-5-PHOSPHATE DECARBOXYLASE"/>
    <property type="match status" value="1"/>
</dbReference>
<feature type="domain" description="NAD-dependent epimerase/dehydratase" evidence="7">
    <location>
        <begin position="497"/>
        <end position="748"/>
    </location>
</feature>
<keyword evidence="4 6" id="KW-0663">Pyridoxal phosphate</keyword>
<name>A0A5N6ZTX1_9EURO</name>
<evidence type="ECO:0000256" key="3">
    <source>
        <dbReference type="ARBA" id="ARBA00022793"/>
    </source>
</evidence>
<keyword evidence="9" id="KW-1185">Reference proteome</keyword>
<dbReference type="RefSeq" id="XP_031923460.1">
    <property type="nucleotide sequence ID" value="XM_032074623.1"/>
</dbReference>